<dbReference type="EMBL" id="JABSTQ010000788">
    <property type="protein sequence ID" value="KAG0445194.1"/>
    <property type="molecule type" value="Genomic_DNA"/>
</dbReference>
<reference evidence="1 2" key="1">
    <citation type="journal article" date="2020" name="Cell">
        <title>Large-Scale Comparative Analyses of Tick Genomes Elucidate Their Genetic Diversity and Vector Capacities.</title>
        <authorList>
            <consortium name="Tick Genome and Microbiome Consortium (TIGMIC)"/>
            <person name="Jia N."/>
            <person name="Wang J."/>
            <person name="Shi W."/>
            <person name="Du L."/>
            <person name="Sun Y."/>
            <person name="Zhan W."/>
            <person name="Jiang J.F."/>
            <person name="Wang Q."/>
            <person name="Zhang B."/>
            <person name="Ji P."/>
            <person name="Bell-Sakyi L."/>
            <person name="Cui X.M."/>
            <person name="Yuan T.T."/>
            <person name="Jiang B.G."/>
            <person name="Yang W.F."/>
            <person name="Lam T.T."/>
            <person name="Chang Q.C."/>
            <person name="Ding S.J."/>
            <person name="Wang X.J."/>
            <person name="Zhu J.G."/>
            <person name="Ruan X.D."/>
            <person name="Zhao L."/>
            <person name="Wei J.T."/>
            <person name="Ye R.Z."/>
            <person name="Que T.C."/>
            <person name="Du C.H."/>
            <person name="Zhou Y.H."/>
            <person name="Cheng J.X."/>
            <person name="Dai P.F."/>
            <person name="Guo W.B."/>
            <person name="Han X.H."/>
            <person name="Huang E.J."/>
            <person name="Li L.F."/>
            <person name="Wei W."/>
            <person name="Gao Y.C."/>
            <person name="Liu J.Z."/>
            <person name="Shao H.Z."/>
            <person name="Wang X."/>
            <person name="Wang C.C."/>
            <person name="Yang T.C."/>
            <person name="Huo Q.B."/>
            <person name="Li W."/>
            <person name="Chen H.Y."/>
            <person name="Chen S.E."/>
            <person name="Zhou L.G."/>
            <person name="Ni X.B."/>
            <person name="Tian J.H."/>
            <person name="Sheng Y."/>
            <person name="Liu T."/>
            <person name="Pan Y.S."/>
            <person name="Xia L.Y."/>
            <person name="Li J."/>
            <person name="Zhao F."/>
            <person name="Cao W.C."/>
        </authorList>
    </citation>
    <scope>NUCLEOTIDE SEQUENCE [LARGE SCALE GENOMIC DNA]</scope>
    <source>
        <strain evidence="1">Iper-2018</strain>
    </source>
</reference>
<organism evidence="1 2">
    <name type="scientific">Ixodes persulcatus</name>
    <name type="common">Taiga tick</name>
    <dbReference type="NCBI Taxonomy" id="34615"/>
    <lineage>
        <taxon>Eukaryota</taxon>
        <taxon>Metazoa</taxon>
        <taxon>Ecdysozoa</taxon>
        <taxon>Arthropoda</taxon>
        <taxon>Chelicerata</taxon>
        <taxon>Arachnida</taxon>
        <taxon>Acari</taxon>
        <taxon>Parasitiformes</taxon>
        <taxon>Ixodida</taxon>
        <taxon>Ixodoidea</taxon>
        <taxon>Ixodidae</taxon>
        <taxon>Ixodinae</taxon>
        <taxon>Ixodes</taxon>
    </lineage>
</organism>
<proteinExistence type="predicted"/>
<protein>
    <submittedName>
        <fullName evidence="1">Uncharacterized protein</fullName>
    </submittedName>
</protein>
<evidence type="ECO:0000313" key="2">
    <source>
        <dbReference type="Proteomes" id="UP000805193"/>
    </source>
</evidence>
<accession>A0AC60QZT9</accession>
<gene>
    <name evidence="1" type="ORF">HPB47_018671</name>
</gene>
<sequence>MEESDGHSGDDCEQHVDPMLPYAPTPSSYNVDDSVHLAGVLDQALKKQVRDVSQRSEELENLFVCELTAVECDILAYLGGFYLRFSKESIGNYTAHVIFREVLKLRAEVTGLHEIIEALQRRMGQQQAAPIEASRTSKHFPLSSREELDALEARLMDEEHLTDKSELLKVLLDVRHEVHLLRQDTAQVLANQDQLAVHIAQLEQAQRPLLDAPVPPPVFILPLATMEDLEAAERRLIHPADQAVLTPARHLSAFTCSGTGLITARPMGSLLWSHSQAALPIQLLLLGVASLLPILPLPDRPNPSNDDCSGGSEEIDPVDAAFTFVGASEKKIRFFKNEERRSGNGPASAVVCDIGALTTLVSGVTCPACHEGKISVRELAGKPKGLASFLEPHCENSECPDGAESAKGRHDSGSSCDGFAVNVKAVVAARAIGAGHEQLSHFCAILGLPTPMHHKTFNSIGKKVHDAAMTAASQNFEKARLLTKEEVEKLKDGTIQKLQTCYQIAAISNRANIHGMYCAIWASYFHSCSTNTAHSHKFCPEGATSLCKHKQAEALGEPAPDHTPTLTKAQGKAVLPIYKRGHASFEHVLEEQGVLPPEGLLTLGDSRDDLRIRGMSARQTAEARAHRRSMVKKASLEDCSREDHEGTTYSAGDF</sequence>
<comment type="caution">
    <text evidence="1">The sequence shown here is derived from an EMBL/GenBank/DDBJ whole genome shotgun (WGS) entry which is preliminary data.</text>
</comment>
<name>A0AC60QZT9_IXOPE</name>
<evidence type="ECO:0000313" key="1">
    <source>
        <dbReference type="EMBL" id="KAG0445194.1"/>
    </source>
</evidence>
<dbReference type="Proteomes" id="UP000805193">
    <property type="component" value="Unassembled WGS sequence"/>
</dbReference>
<keyword evidence="2" id="KW-1185">Reference proteome</keyword>